<accession>A0ABW9WR41</accession>
<reference evidence="1 2" key="1">
    <citation type="submission" date="2019-12" db="EMBL/GenBank/DDBJ databases">
        <title>Novel species isolated from a subtropical stream in China.</title>
        <authorList>
            <person name="Lu H."/>
        </authorList>
    </citation>
    <scope>NUCLEOTIDE SEQUENCE [LARGE SCALE GENOMIC DNA]</scope>
    <source>
        <strain evidence="1 2">FT109W</strain>
    </source>
</reference>
<keyword evidence="2" id="KW-1185">Reference proteome</keyword>
<evidence type="ECO:0000313" key="1">
    <source>
        <dbReference type="EMBL" id="MYN42707.1"/>
    </source>
</evidence>
<name>A0ABW9WR41_9BURK</name>
<protein>
    <submittedName>
        <fullName evidence="1">Uncharacterized protein</fullName>
    </submittedName>
</protein>
<dbReference type="Proteomes" id="UP000466332">
    <property type="component" value="Unassembled WGS sequence"/>
</dbReference>
<proteinExistence type="predicted"/>
<dbReference type="EMBL" id="WWCS01000024">
    <property type="protein sequence ID" value="MYN42707.1"/>
    <property type="molecule type" value="Genomic_DNA"/>
</dbReference>
<evidence type="ECO:0000313" key="2">
    <source>
        <dbReference type="Proteomes" id="UP000466332"/>
    </source>
</evidence>
<sequence>MRKLPHPTSLAHAMLRQLAAGPGTFYQICELLEFDIEDDKVEAVCRAHFSDLVDAGHAHLVDLTYHITTAARAAIAPPAPYVGQIAGPAYRGTPHPMPVTIARRAAGARA</sequence>
<dbReference type="RefSeq" id="WP_161047596.1">
    <property type="nucleotide sequence ID" value="NZ_WWCS01000024.1"/>
</dbReference>
<comment type="caution">
    <text evidence="1">The sequence shown here is derived from an EMBL/GenBank/DDBJ whole genome shotgun (WGS) entry which is preliminary data.</text>
</comment>
<gene>
    <name evidence="1" type="ORF">GTP55_25515</name>
</gene>
<organism evidence="1 2">
    <name type="scientific">Duganella margarita</name>
    <dbReference type="NCBI Taxonomy" id="2692170"/>
    <lineage>
        <taxon>Bacteria</taxon>
        <taxon>Pseudomonadati</taxon>
        <taxon>Pseudomonadota</taxon>
        <taxon>Betaproteobacteria</taxon>
        <taxon>Burkholderiales</taxon>
        <taxon>Oxalobacteraceae</taxon>
        <taxon>Telluria group</taxon>
        <taxon>Duganella</taxon>
    </lineage>
</organism>